<reference evidence="1 2" key="1">
    <citation type="submission" date="2019-10" db="EMBL/GenBank/DDBJ databases">
        <title>Taxonomy of Antarctic Massilia spp.: description of Massilia rubra sp. nov., Massilia aquatica sp. nov., Massilia mucilaginosa sp. nov., Massilia frigida sp. nov. isolated from streams, lakes and regoliths.</title>
        <authorList>
            <person name="Holochova P."/>
            <person name="Sedlacek I."/>
            <person name="Kralova S."/>
            <person name="Maslanova I."/>
            <person name="Busse H.-J."/>
            <person name="Stankova E."/>
            <person name="Vrbovska V."/>
            <person name="Kovarovic V."/>
            <person name="Bartak M."/>
            <person name="Svec P."/>
            <person name="Pantucek R."/>
        </authorList>
    </citation>
    <scope>NUCLEOTIDE SEQUENCE [LARGE SCALE GENOMIC DNA]</scope>
    <source>
        <strain evidence="1 2">CCM 8695</strain>
    </source>
</reference>
<accession>A0ABX0ND77</accession>
<dbReference type="RefSeq" id="WP_167087527.1">
    <property type="nucleotide sequence ID" value="NZ_WHJG01000013.1"/>
</dbReference>
<sequence length="158" mass="17759">MKFDRVLTVNVFYDGNLLGIAELDGVPHIYAKGYMYGLEDRDEEIYYLSPIAPELLALVMEDWAIWVRYLAASGTPEAADARHPALARDRARHDALELAIGDKLATDPDNRKRFKAAFWPPASPPDPHALWDGQRVQWRPVRRTGRDAPAAPDEVAPP</sequence>
<protein>
    <submittedName>
        <fullName evidence="1">Uncharacterized protein</fullName>
    </submittedName>
</protein>
<dbReference type="EMBL" id="WHJG01000013">
    <property type="protein sequence ID" value="NHZ80451.1"/>
    <property type="molecule type" value="Genomic_DNA"/>
</dbReference>
<organism evidence="1 2">
    <name type="scientific">Massilia frigida</name>
    <dbReference type="NCBI Taxonomy" id="2609281"/>
    <lineage>
        <taxon>Bacteria</taxon>
        <taxon>Pseudomonadati</taxon>
        <taxon>Pseudomonadota</taxon>
        <taxon>Betaproteobacteria</taxon>
        <taxon>Burkholderiales</taxon>
        <taxon>Oxalobacteraceae</taxon>
        <taxon>Telluria group</taxon>
        <taxon>Massilia</taxon>
    </lineage>
</organism>
<gene>
    <name evidence="1" type="ORF">F2P44_14380</name>
</gene>
<evidence type="ECO:0000313" key="2">
    <source>
        <dbReference type="Proteomes" id="UP000621455"/>
    </source>
</evidence>
<keyword evidence="2" id="KW-1185">Reference proteome</keyword>
<proteinExistence type="predicted"/>
<dbReference type="Proteomes" id="UP000621455">
    <property type="component" value="Unassembled WGS sequence"/>
</dbReference>
<evidence type="ECO:0000313" key="1">
    <source>
        <dbReference type="EMBL" id="NHZ80451.1"/>
    </source>
</evidence>
<name>A0ABX0ND77_9BURK</name>
<comment type="caution">
    <text evidence="1">The sequence shown here is derived from an EMBL/GenBank/DDBJ whole genome shotgun (WGS) entry which is preliminary data.</text>
</comment>